<organism evidence="8 9">
    <name type="scientific">Brochothrix thermosphacta</name>
    <name type="common">Microbacterium thermosphactum</name>
    <dbReference type="NCBI Taxonomy" id="2756"/>
    <lineage>
        <taxon>Bacteria</taxon>
        <taxon>Bacillati</taxon>
        <taxon>Bacillota</taxon>
        <taxon>Bacilli</taxon>
        <taxon>Bacillales</taxon>
        <taxon>Listeriaceae</taxon>
        <taxon>Brochothrix</taxon>
    </lineage>
</organism>
<dbReference type="GO" id="GO:0005886">
    <property type="term" value="C:plasma membrane"/>
    <property type="evidence" value="ECO:0007669"/>
    <property type="project" value="UniProtKB-SubCell"/>
</dbReference>
<keyword evidence="5" id="KW-0777">Teichoic acid biosynthesis</keyword>
<gene>
    <name evidence="8" type="ORF">BTBSAS_30014</name>
</gene>
<sequence length="835" mass="97738">MIYYNKIISNQFRRKLKFLLEPIKIKEKSQYTSNVMNYAKFYKKIKVDQYSIIYQVRDGKSMTDSPYAIFNYLLKDKDFYKYKHIWVMDTVEKQKKYKKKYNENKNVKFILKESREYRYYLAKCKYIINNSTFPSYFTKKINQIYINTWHGTPFKFMGLDVHDNLEGSQNTIRNFLCSDYIISPNAHTTEVFKRAFKLDNLKEHALLETGYPRIDTTLTACKEVVKEKIIKSGITINEKPILLFSPTWRGEQVNNPQSNIDEIIEIIEHLNSQTNYQVLVKVHPFIYSEATKNNSLKPYLIDDEFDTNELLSVIDLLVTDYSSIFFDFLVTEKPIVFYTSDYTEYKAGRGLYLPLESLPGPSVSSPKELVKVIQNADMVLARYKDNYKKYINKFSSFDDGHATERIVDHIFRKKIQTSRKKNKENILFYAGGMKSNGITTSITNLLENIDYKKFDVTIFTTINNDKDSLENIKNINSKVRIISRRGPLLANTVEYYKNILIRNRGLNTKYEEKIYPSELYEREFRKIFGDSKFDYAIDFSGYSMFWSELILSSQAKKKIVYLHSDMKMDMERTVNGIRPHYSNLKGMISMYRFFDELVNVSEVTKNENIKKIGESRTHGKFVSAVNVINIEKIKRQVMDDSDIYIKNDIRVILRVMDNKISSVPFIKEDYKVITMGRLSPEKGFDNLIRAFLKIVAKHPSAKLYILGEGPLRNSLNKLINSLKLSDNVFLMGQKRNPFYIMKECDLFVLPSLYEGQSMVLLEALTIGINIMASKIPANEYVLDYGKYGMLSQNNIDSLYTGIDEFINNDIPNYADFDAELYNQEAINQFYNLLKI</sequence>
<comment type="subcellular location">
    <subcellularLocation>
        <location evidence="1">Cell membrane</location>
        <topology evidence="1">Peripheral membrane protein</topology>
    </subcellularLocation>
</comment>
<dbReference type="Pfam" id="PF04464">
    <property type="entry name" value="Glyphos_transf"/>
    <property type="match status" value="1"/>
</dbReference>
<dbReference type="Pfam" id="PF00534">
    <property type="entry name" value="Glycos_transf_1"/>
    <property type="match status" value="1"/>
</dbReference>
<dbReference type="InterPro" id="IPR043148">
    <property type="entry name" value="TagF_C"/>
</dbReference>
<dbReference type="EMBL" id="OUNC01000023">
    <property type="protein sequence ID" value="SPP28696.1"/>
    <property type="molecule type" value="Genomic_DNA"/>
</dbReference>
<dbReference type="Gene3D" id="3.40.50.11820">
    <property type="match status" value="1"/>
</dbReference>
<dbReference type="InterPro" id="IPR001296">
    <property type="entry name" value="Glyco_trans_1"/>
</dbReference>
<evidence type="ECO:0000313" key="9">
    <source>
        <dbReference type="Proteomes" id="UP000270190"/>
    </source>
</evidence>
<evidence type="ECO:0000256" key="6">
    <source>
        <dbReference type="ARBA" id="ARBA00023136"/>
    </source>
</evidence>
<dbReference type="Proteomes" id="UP000270190">
    <property type="component" value="Unassembled WGS sequence"/>
</dbReference>
<evidence type="ECO:0000256" key="3">
    <source>
        <dbReference type="ARBA" id="ARBA00022475"/>
    </source>
</evidence>
<keyword evidence="6" id="KW-0472">Membrane</keyword>
<proteinExistence type="inferred from homology"/>
<dbReference type="InterPro" id="IPR007554">
    <property type="entry name" value="Glycerophosphate_synth"/>
</dbReference>
<keyword evidence="4" id="KW-0808">Transferase</keyword>
<keyword evidence="3" id="KW-1003">Cell membrane</keyword>
<evidence type="ECO:0000256" key="5">
    <source>
        <dbReference type="ARBA" id="ARBA00022944"/>
    </source>
</evidence>
<dbReference type="Gene3D" id="3.40.50.2000">
    <property type="entry name" value="Glycogen Phosphorylase B"/>
    <property type="match status" value="2"/>
</dbReference>
<dbReference type="Gene3D" id="3.40.50.12580">
    <property type="match status" value="1"/>
</dbReference>
<dbReference type="CDD" id="cd03811">
    <property type="entry name" value="GT4_GT28_WabH-like"/>
    <property type="match status" value="1"/>
</dbReference>
<evidence type="ECO:0000259" key="7">
    <source>
        <dbReference type="Pfam" id="PF00534"/>
    </source>
</evidence>
<accession>A0A2X0QJE1</accession>
<feature type="domain" description="Glycosyl transferase family 1" evidence="7">
    <location>
        <begin position="661"/>
        <end position="815"/>
    </location>
</feature>
<dbReference type="RefSeq" id="WP_120487878.1">
    <property type="nucleotide sequence ID" value="NZ_CBCPKC010000002.1"/>
</dbReference>
<dbReference type="GO" id="GO:0047355">
    <property type="term" value="F:CDP-glycerol glycerophosphotransferase activity"/>
    <property type="evidence" value="ECO:0007669"/>
    <property type="project" value="InterPro"/>
</dbReference>
<evidence type="ECO:0000313" key="8">
    <source>
        <dbReference type="EMBL" id="SPP28696.1"/>
    </source>
</evidence>
<evidence type="ECO:0000256" key="1">
    <source>
        <dbReference type="ARBA" id="ARBA00004202"/>
    </source>
</evidence>
<dbReference type="GO" id="GO:0016757">
    <property type="term" value="F:glycosyltransferase activity"/>
    <property type="evidence" value="ECO:0007669"/>
    <property type="project" value="InterPro"/>
</dbReference>
<dbReference type="GO" id="GO:0019350">
    <property type="term" value="P:teichoic acid biosynthetic process"/>
    <property type="evidence" value="ECO:0007669"/>
    <property type="project" value="UniProtKB-KW"/>
</dbReference>
<name>A0A2X0QJE1_BROTH</name>
<dbReference type="PANTHER" id="PTHR37316">
    <property type="entry name" value="TEICHOIC ACID GLYCEROL-PHOSPHATE PRIMASE"/>
    <property type="match status" value="1"/>
</dbReference>
<comment type="similarity">
    <text evidence="2">Belongs to the CDP-glycerol glycerophosphotransferase family.</text>
</comment>
<dbReference type="InterPro" id="IPR051612">
    <property type="entry name" value="Teichoic_Acid_Biosynth"/>
</dbReference>
<dbReference type="InterPro" id="IPR043149">
    <property type="entry name" value="TagF_N"/>
</dbReference>
<dbReference type="SUPFAM" id="SSF53756">
    <property type="entry name" value="UDP-Glycosyltransferase/glycogen phosphorylase"/>
    <property type="match status" value="2"/>
</dbReference>
<protein>
    <submittedName>
        <fullName evidence="8">Teichoic acid biosynthesis protein</fullName>
    </submittedName>
</protein>
<reference evidence="9" key="1">
    <citation type="submission" date="2018-04" db="EMBL/GenBank/DDBJ databases">
        <authorList>
            <person name="Illikoud N."/>
        </authorList>
    </citation>
    <scope>NUCLEOTIDE SEQUENCE [LARGE SCALE GENOMIC DNA]</scope>
</reference>
<evidence type="ECO:0000256" key="2">
    <source>
        <dbReference type="ARBA" id="ARBA00010488"/>
    </source>
</evidence>
<evidence type="ECO:0000256" key="4">
    <source>
        <dbReference type="ARBA" id="ARBA00022679"/>
    </source>
</evidence>
<dbReference type="AlphaFoldDB" id="A0A2X0QJE1"/>
<dbReference type="PANTHER" id="PTHR37316:SF3">
    <property type="entry name" value="TEICHOIC ACID GLYCEROL-PHOSPHATE TRANSFERASE"/>
    <property type="match status" value="1"/>
</dbReference>